<dbReference type="EMBL" id="SCEB01009285">
    <property type="protein sequence ID" value="RXM91306.1"/>
    <property type="molecule type" value="Genomic_DNA"/>
</dbReference>
<gene>
    <name evidence="1" type="ORF">EOD39_21315</name>
</gene>
<accession>A0A444UT34</accession>
<organism evidence="1 2">
    <name type="scientific">Acipenser ruthenus</name>
    <name type="common">Sterlet sturgeon</name>
    <dbReference type="NCBI Taxonomy" id="7906"/>
    <lineage>
        <taxon>Eukaryota</taxon>
        <taxon>Metazoa</taxon>
        <taxon>Chordata</taxon>
        <taxon>Craniata</taxon>
        <taxon>Vertebrata</taxon>
        <taxon>Euteleostomi</taxon>
        <taxon>Actinopterygii</taxon>
        <taxon>Chondrostei</taxon>
        <taxon>Acipenseriformes</taxon>
        <taxon>Acipenseridae</taxon>
        <taxon>Acipenser</taxon>
    </lineage>
</organism>
<evidence type="ECO:0000313" key="2">
    <source>
        <dbReference type="Proteomes" id="UP000289886"/>
    </source>
</evidence>
<reference evidence="1 2" key="1">
    <citation type="submission" date="2019-01" db="EMBL/GenBank/DDBJ databases">
        <title>Draft Genome and Complete Hox-Cluster Characterization of the Sterlet Sturgeon (Acipenser ruthenus).</title>
        <authorList>
            <person name="Wei Q."/>
        </authorList>
    </citation>
    <scope>NUCLEOTIDE SEQUENCE [LARGE SCALE GENOMIC DNA]</scope>
    <source>
        <strain evidence="1">WHYD16114868_AA</strain>
        <tissue evidence="1">Blood</tissue>
    </source>
</reference>
<sequence>MALPDCPKAKGPLCVPRLDAFLGYLEDKDWCLACGEPREEPGLDSLLEDVSSLTAGFLGDTKREQPTTGNVALVHLQQNMT</sequence>
<protein>
    <submittedName>
        <fullName evidence="1">Uncharacterized protein</fullName>
    </submittedName>
</protein>
<evidence type="ECO:0000313" key="1">
    <source>
        <dbReference type="EMBL" id="RXM91306.1"/>
    </source>
</evidence>
<keyword evidence="2" id="KW-1185">Reference proteome</keyword>
<proteinExistence type="predicted"/>
<comment type="caution">
    <text evidence="1">The sequence shown here is derived from an EMBL/GenBank/DDBJ whole genome shotgun (WGS) entry which is preliminary data.</text>
</comment>
<dbReference type="AlphaFoldDB" id="A0A444UT34"/>
<dbReference type="Proteomes" id="UP000289886">
    <property type="component" value="Unassembled WGS sequence"/>
</dbReference>
<name>A0A444UT34_ACIRT</name>